<feature type="compositionally biased region" description="Basic residues" evidence="10">
    <location>
        <begin position="146"/>
        <end position="155"/>
    </location>
</feature>
<dbReference type="Gene3D" id="3.40.50.150">
    <property type="entry name" value="Vaccinia Virus protein VP39"/>
    <property type="match status" value="1"/>
</dbReference>
<protein>
    <recommendedName>
        <fullName evidence="8 9">Ribosomal RNA-processing protein 8</fullName>
        <ecNumber evidence="9">2.1.1.-</ecNumber>
    </recommendedName>
</protein>
<evidence type="ECO:0000256" key="9">
    <source>
        <dbReference type="RuleBase" id="RU365074"/>
    </source>
</evidence>
<dbReference type="Proteomes" id="UP001215151">
    <property type="component" value="Unassembled WGS sequence"/>
</dbReference>
<organism evidence="11 12">
    <name type="scientific">Trametes cubensis</name>
    <dbReference type="NCBI Taxonomy" id="1111947"/>
    <lineage>
        <taxon>Eukaryota</taxon>
        <taxon>Fungi</taxon>
        <taxon>Dikarya</taxon>
        <taxon>Basidiomycota</taxon>
        <taxon>Agaricomycotina</taxon>
        <taxon>Agaricomycetes</taxon>
        <taxon>Polyporales</taxon>
        <taxon>Polyporaceae</taxon>
        <taxon>Trametes</taxon>
    </lineage>
</organism>
<keyword evidence="3 9" id="KW-0698">rRNA processing</keyword>
<evidence type="ECO:0000256" key="6">
    <source>
        <dbReference type="ARBA" id="ARBA00022691"/>
    </source>
</evidence>
<comment type="subcellular location">
    <subcellularLocation>
        <location evidence="1 9">Nucleus</location>
        <location evidence="1 9">Nucleolus</location>
    </subcellularLocation>
</comment>
<dbReference type="AlphaFoldDB" id="A0AAD7THN4"/>
<dbReference type="EC" id="2.1.1.-" evidence="9"/>
<sequence>MSLFEVPGWSVPPAPVSQPNKKRKRPSTKGADDVDEAQMIKSAQKNIEKLMKSLGASTDALDEEDAARPPKKSRASKDKKVKGAAQEPERGRKHGREGGEDQPKPQGKAKKEAKAQERNSRNPGDGSQERTESSPVKSPAKDKRKDKQKKQKQKSSRSESVDAHSDAVSHGDTTHTPLVKDKKAEQKPRPKSPSNTNDASQGLTALQANMKKSLDGARFRWINEMLYKSDSGKAHELMSSDPAVFSDYHTGFRHQVESWPTNPVSHYISTLSSYPTKTVIADLGCGDAALARALVPKGMTVLSFDLVSDNAYVIEADTCVRVPLPGSEIPLSADQDNATGTGEGQVVDVVVCALSLMGTNWPGCIREAWRILKADGEFKIAEVTSRFSSIDQFTSFISSFGFKLQSKDERNTHFTLFEFKKIPRKPKTEKEWAKLMSRGNILKPCEYKRR</sequence>
<feature type="region of interest" description="Disordered" evidence="10">
    <location>
        <begin position="1"/>
        <end position="201"/>
    </location>
</feature>
<dbReference type="GO" id="GO:0042273">
    <property type="term" value="P:ribosomal large subunit biogenesis"/>
    <property type="evidence" value="ECO:0007669"/>
    <property type="project" value="TreeGrafter"/>
</dbReference>
<reference evidence="11" key="1">
    <citation type="submission" date="2022-11" db="EMBL/GenBank/DDBJ databases">
        <title>Genome Sequence of Cubamyces cubensis.</title>
        <authorList>
            <person name="Buettner E."/>
        </authorList>
    </citation>
    <scope>NUCLEOTIDE SEQUENCE</scope>
    <source>
        <strain evidence="11">MPL-01</strain>
    </source>
</reference>
<proteinExistence type="inferred from homology"/>
<keyword evidence="6 9" id="KW-0949">S-adenosyl-L-methionine</keyword>
<evidence type="ECO:0000256" key="4">
    <source>
        <dbReference type="ARBA" id="ARBA00022603"/>
    </source>
</evidence>
<evidence type="ECO:0000256" key="8">
    <source>
        <dbReference type="ARBA" id="ARBA00076672"/>
    </source>
</evidence>
<evidence type="ECO:0000256" key="5">
    <source>
        <dbReference type="ARBA" id="ARBA00022679"/>
    </source>
</evidence>
<dbReference type="InterPro" id="IPR042036">
    <property type="entry name" value="RRP8_N"/>
</dbReference>
<dbReference type="Gene3D" id="1.10.10.2150">
    <property type="entry name" value="Ribosomal RNA-processing protein 8, N-terminal domain"/>
    <property type="match status" value="1"/>
</dbReference>
<feature type="compositionally biased region" description="Basic residues" evidence="10">
    <location>
        <begin position="69"/>
        <end position="82"/>
    </location>
</feature>
<dbReference type="PANTHER" id="PTHR12787">
    <property type="entry name" value="RIBOSOMAL RNA-PROCESSING PROTEIN 8"/>
    <property type="match status" value="1"/>
</dbReference>
<dbReference type="GO" id="GO:0016433">
    <property type="term" value="F:rRNA (adenine) methyltransferase activity"/>
    <property type="evidence" value="ECO:0007669"/>
    <property type="project" value="TreeGrafter"/>
</dbReference>
<evidence type="ECO:0000256" key="1">
    <source>
        <dbReference type="ARBA" id="ARBA00004604"/>
    </source>
</evidence>
<accession>A0AAD7THN4</accession>
<dbReference type="EMBL" id="JAPEVG010000550">
    <property type="protein sequence ID" value="KAJ8457545.1"/>
    <property type="molecule type" value="Genomic_DNA"/>
</dbReference>
<keyword evidence="4 9" id="KW-0489">Methyltransferase</keyword>
<feature type="compositionally biased region" description="Polar residues" evidence="10">
    <location>
        <begin position="192"/>
        <end position="201"/>
    </location>
</feature>
<feature type="compositionally biased region" description="Basic and acidic residues" evidence="10">
    <location>
        <begin position="96"/>
        <end position="120"/>
    </location>
</feature>
<evidence type="ECO:0000256" key="3">
    <source>
        <dbReference type="ARBA" id="ARBA00022552"/>
    </source>
</evidence>
<evidence type="ECO:0000313" key="11">
    <source>
        <dbReference type="EMBL" id="KAJ8457545.1"/>
    </source>
</evidence>
<evidence type="ECO:0000256" key="7">
    <source>
        <dbReference type="ARBA" id="ARBA00023242"/>
    </source>
</evidence>
<keyword evidence="12" id="KW-1185">Reference proteome</keyword>
<dbReference type="SUPFAM" id="SSF53335">
    <property type="entry name" value="S-adenosyl-L-methionine-dependent methyltransferases"/>
    <property type="match status" value="1"/>
</dbReference>
<name>A0AAD7THN4_9APHY</name>
<dbReference type="InterPro" id="IPR007823">
    <property type="entry name" value="RRP8"/>
</dbReference>
<comment type="caution">
    <text evidence="11">The sequence shown here is derived from an EMBL/GenBank/DDBJ whole genome shotgun (WGS) entry which is preliminary data.</text>
</comment>
<gene>
    <name evidence="11" type="ORF">ONZ51_g11467</name>
</gene>
<evidence type="ECO:0000313" key="12">
    <source>
        <dbReference type="Proteomes" id="UP001215151"/>
    </source>
</evidence>
<evidence type="ECO:0000256" key="10">
    <source>
        <dbReference type="SAM" id="MobiDB-lite"/>
    </source>
</evidence>
<comment type="function">
    <text evidence="9">S-adenosyl-L-methionine-dependent methyltransferase that specifically methylates the N(1) position of adenine in helix 25.1 in 25S rRNA. Required both for ribosomal 40S and 60S subunits biogenesis. Required for efficient pre-rRNA cleavage at site A2.</text>
</comment>
<dbReference type="Pfam" id="PF05148">
    <property type="entry name" value="Methyltransf_8"/>
    <property type="match status" value="1"/>
</dbReference>
<dbReference type="InterPro" id="IPR029063">
    <property type="entry name" value="SAM-dependent_MTases_sf"/>
</dbReference>
<dbReference type="PANTHER" id="PTHR12787:SF0">
    <property type="entry name" value="RIBOSOMAL RNA-PROCESSING PROTEIN 8"/>
    <property type="match status" value="1"/>
</dbReference>
<dbReference type="FunFam" id="1.10.10.2150:FF:000001">
    <property type="entry name" value="Ribosomal RNA-processing protein 8"/>
    <property type="match status" value="1"/>
</dbReference>
<dbReference type="GO" id="GO:0005730">
    <property type="term" value="C:nucleolus"/>
    <property type="evidence" value="ECO:0007669"/>
    <property type="project" value="UniProtKB-SubCell"/>
</dbReference>
<comment type="similarity">
    <text evidence="2 9">Belongs to the methyltransferase superfamily. RRP8 family.</text>
</comment>
<keyword evidence="7 9" id="KW-0539">Nucleus</keyword>
<feature type="compositionally biased region" description="Basic and acidic residues" evidence="10">
    <location>
        <begin position="156"/>
        <end position="188"/>
    </location>
</feature>
<keyword evidence="5 9" id="KW-0808">Transferase</keyword>
<evidence type="ECO:0000256" key="2">
    <source>
        <dbReference type="ARBA" id="ARBA00006301"/>
    </source>
</evidence>